<gene>
    <name evidence="2" type="ORF">GCM10011309_05180</name>
</gene>
<dbReference type="PROSITE" id="PS51257">
    <property type="entry name" value="PROKAR_LIPOPROTEIN"/>
    <property type="match status" value="1"/>
</dbReference>
<dbReference type="InterPro" id="IPR011059">
    <property type="entry name" value="Metal-dep_hydrolase_composite"/>
</dbReference>
<dbReference type="PANTHER" id="PTHR22642:SF2">
    <property type="entry name" value="PROTEIN LONG AFTER FAR-RED 3"/>
    <property type="match status" value="1"/>
</dbReference>
<dbReference type="Pfam" id="PF07969">
    <property type="entry name" value="Amidohydro_3"/>
    <property type="match status" value="1"/>
</dbReference>
<dbReference type="InterPro" id="IPR032466">
    <property type="entry name" value="Metal_Hydrolase"/>
</dbReference>
<evidence type="ECO:0000259" key="1">
    <source>
        <dbReference type="Pfam" id="PF07969"/>
    </source>
</evidence>
<dbReference type="Gene3D" id="3.20.20.140">
    <property type="entry name" value="Metal-dependent hydrolases"/>
    <property type="match status" value="1"/>
</dbReference>
<dbReference type="AlphaFoldDB" id="A0A918KEY4"/>
<dbReference type="GO" id="GO:0016810">
    <property type="term" value="F:hydrolase activity, acting on carbon-nitrogen (but not peptide) bonds"/>
    <property type="evidence" value="ECO:0007669"/>
    <property type="project" value="InterPro"/>
</dbReference>
<dbReference type="Gene3D" id="2.30.40.10">
    <property type="entry name" value="Urease, subunit C, domain 1"/>
    <property type="match status" value="1"/>
</dbReference>
<accession>A0A918KEY4</accession>
<dbReference type="SUPFAM" id="SSF51338">
    <property type="entry name" value="Composite domain of metallo-dependent hydrolases"/>
    <property type="match status" value="1"/>
</dbReference>
<protein>
    <submittedName>
        <fullName evidence="2">Amidohydrolase</fullName>
    </submittedName>
</protein>
<dbReference type="PANTHER" id="PTHR22642">
    <property type="entry name" value="IMIDAZOLONEPROPIONASE"/>
    <property type="match status" value="1"/>
</dbReference>
<evidence type="ECO:0000313" key="2">
    <source>
        <dbReference type="EMBL" id="GGX58753.1"/>
    </source>
</evidence>
<evidence type="ECO:0000313" key="3">
    <source>
        <dbReference type="Proteomes" id="UP000600865"/>
    </source>
</evidence>
<name>A0A918KEY4_9PROT</name>
<dbReference type="RefSeq" id="WP_189580918.1">
    <property type="nucleotide sequence ID" value="NZ_BMYV01000001.1"/>
</dbReference>
<organism evidence="2 3">
    <name type="scientific">Litorimonas cladophorae</name>
    <dbReference type="NCBI Taxonomy" id="1220491"/>
    <lineage>
        <taxon>Bacteria</taxon>
        <taxon>Pseudomonadati</taxon>
        <taxon>Pseudomonadota</taxon>
        <taxon>Alphaproteobacteria</taxon>
        <taxon>Maricaulales</taxon>
        <taxon>Robiginitomaculaceae</taxon>
    </lineage>
</organism>
<dbReference type="CDD" id="cd01300">
    <property type="entry name" value="YtcJ_like"/>
    <property type="match status" value="1"/>
</dbReference>
<dbReference type="EMBL" id="BMYV01000001">
    <property type="protein sequence ID" value="GGX58753.1"/>
    <property type="molecule type" value="Genomic_DNA"/>
</dbReference>
<reference evidence="2 3" key="1">
    <citation type="journal article" date="2014" name="Int. J. Syst. Evol. Microbiol.">
        <title>Complete genome sequence of Corynebacterium casei LMG S-19264T (=DSM 44701T), isolated from a smear-ripened cheese.</title>
        <authorList>
            <consortium name="US DOE Joint Genome Institute (JGI-PGF)"/>
            <person name="Walter F."/>
            <person name="Albersmeier A."/>
            <person name="Kalinowski J."/>
            <person name="Ruckert C."/>
        </authorList>
    </citation>
    <scope>NUCLEOTIDE SEQUENCE [LARGE SCALE GENOMIC DNA]</scope>
    <source>
        <strain evidence="2 3">KCTC 23968</strain>
    </source>
</reference>
<keyword evidence="3" id="KW-1185">Reference proteome</keyword>
<dbReference type="Proteomes" id="UP000600865">
    <property type="component" value="Unassembled WGS sequence"/>
</dbReference>
<dbReference type="InterPro" id="IPR013108">
    <property type="entry name" value="Amidohydro_3"/>
</dbReference>
<proteinExistence type="predicted"/>
<feature type="domain" description="Amidohydrolase 3" evidence="1">
    <location>
        <begin position="86"/>
        <end position="572"/>
    </location>
</feature>
<dbReference type="SUPFAM" id="SSF51556">
    <property type="entry name" value="Metallo-dependent hydrolases"/>
    <property type="match status" value="1"/>
</dbReference>
<sequence>MDSYKIALMSLVSAAALMSCQGGESNADQSSSNNFARAWCISGGNIYTANDENPTVEAVAIRKGIITYAGPDSGDWCADAAGTNSKTIDLESATAMPGLTDAHGHLLGIGLREMTLNLEGTTSVTDLQSRLKQVVSETPTGQTIYGRGWIETHWPEARFPTREDLDAITTEHPVILERADGHASVVNTLALELAGITDATENPFGGAINREADGVATGMLIDNAASLIAPLMPELTAERKREAYIKGAELYASRGWANIHSMSVDPADIPLLNSLARSGKLKIRVYNSIDLFPAKTSQTLASLNKMRDDHNPLVTTRAIKLYADGALGSRGAALLSPYSDDEKNSGLMLLKQEQAEAIFDAALRDGTQVNTHAIGDRANRMVLDWYEAAFERVPASQRKEKNPRWRIEHSQIIEPSDISRFAELGVIPSMQPSHAIGDLHFAPDRLGSNRLEGAYAWRALIDSGAKIAGGSDAPVEVGDPRIELYAATQRKDLKGFNNEDWNEAQKVTTDEALKMFSLWPAYAAFQENETGSIEVGKKADITIFDTDIMTATGPEILAAKPVLTMVDGRLAYDGR</sequence>
<comment type="caution">
    <text evidence="2">The sequence shown here is derived from an EMBL/GenBank/DDBJ whole genome shotgun (WGS) entry which is preliminary data.</text>
</comment>
<dbReference type="InterPro" id="IPR033932">
    <property type="entry name" value="YtcJ-like"/>
</dbReference>
<dbReference type="Gene3D" id="3.10.310.70">
    <property type="match status" value="1"/>
</dbReference>